<sequence>MGVGWHASCQLPFEKKIKKNDFIACNRMLFYAIIFSL</sequence>
<dbReference type="AlphaFoldDB" id="A0A381VJI4"/>
<dbReference type="EMBL" id="UINC01008860">
    <property type="protein sequence ID" value="SVA39817.1"/>
    <property type="molecule type" value="Genomic_DNA"/>
</dbReference>
<proteinExistence type="predicted"/>
<evidence type="ECO:0000313" key="1">
    <source>
        <dbReference type="EMBL" id="SVA39817.1"/>
    </source>
</evidence>
<reference evidence="1" key="1">
    <citation type="submission" date="2018-05" db="EMBL/GenBank/DDBJ databases">
        <authorList>
            <person name="Lanie J.A."/>
            <person name="Ng W.-L."/>
            <person name="Kazmierczak K.M."/>
            <person name="Andrzejewski T.M."/>
            <person name="Davidsen T.M."/>
            <person name="Wayne K.J."/>
            <person name="Tettelin H."/>
            <person name="Glass J.I."/>
            <person name="Rusch D."/>
            <person name="Podicherti R."/>
            <person name="Tsui H.-C.T."/>
            <person name="Winkler M.E."/>
        </authorList>
    </citation>
    <scope>NUCLEOTIDE SEQUENCE</scope>
</reference>
<accession>A0A381VJI4</accession>
<organism evidence="1">
    <name type="scientific">marine metagenome</name>
    <dbReference type="NCBI Taxonomy" id="408172"/>
    <lineage>
        <taxon>unclassified sequences</taxon>
        <taxon>metagenomes</taxon>
        <taxon>ecological metagenomes</taxon>
    </lineage>
</organism>
<gene>
    <name evidence="1" type="ORF">METZ01_LOCUS92671</name>
</gene>
<name>A0A381VJI4_9ZZZZ</name>
<protein>
    <submittedName>
        <fullName evidence="1">Uncharacterized protein</fullName>
    </submittedName>
</protein>